<keyword evidence="2 4" id="KW-0819">tRNA processing</keyword>
<dbReference type="Gene3D" id="3.30.2340.10">
    <property type="entry name" value="TruD, insertion domain"/>
    <property type="match status" value="1"/>
</dbReference>
<dbReference type="Pfam" id="PF01142">
    <property type="entry name" value="TruD"/>
    <property type="match status" value="2"/>
</dbReference>
<dbReference type="SUPFAM" id="SSF55120">
    <property type="entry name" value="Pseudouridine synthase"/>
    <property type="match status" value="1"/>
</dbReference>
<evidence type="ECO:0000256" key="2">
    <source>
        <dbReference type="ARBA" id="ARBA00022694"/>
    </source>
</evidence>
<feature type="active site" description="Nucleophile" evidence="4">
    <location>
        <position position="79"/>
    </location>
</feature>
<dbReference type="PANTHER" id="PTHR47811">
    <property type="entry name" value="TRNA PSEUDOURIDINE SYNTHASE D"/>
    <property type="match status" value="1"/>
</dbReference>
<dbReference type="PROSITE" id="PS50984">
    <property type="entry name" value="TRUD"/>
    <property type="match status" value="1"/>
</dbReference>
<gene>
    <name evidence="4" type="primary">truD</name>
    <name evidence="6" type="ORF">HNQ60_000623</name>
</gene>
<dbReference type="InterPro" id="IPR020119">
    <property type="entry name" value="PsdUridine_synth_TruD_CS"/>
</dbReference>
<dbReference type="PANTHER" id="PTHR47811:SF1">
    <property type="entry name" value="TRNA PSEUDOURIDINE SYNTHASE D"/>
    <property type="match status" value="1"/>
</dbReference>
<dbReference type="Gene3D" id="3.30.2350.20">
    <property type="entry name" value="TruD, catalytic domain"/>
    <property type="match status" value="1"/>
</dbReference>
<dbReference type="InterPro" id="IPR050170">
    <property type="entry name" value="TruD_pseudoU_synthase"/>
</dbReference>
<evidence type="ECO:0000259" key="5">
    <source>
        <dbReference type="PROSITE" id="PS50984"/>
    </source>
</evidence>
<organism evidence="6 7">
    <name type="scientific">Povalibacter uvarum</name>
    <dbReference type="NCBI Taxonomy" id="732238"/>
    <lineage>
        <taxon>Bacteria</taxon>
        <taxon>Pseudomonadati</taxon>
        <taxon>Pseudomonadota</taxon>
        <taxon>Gammaproteobacteria</taxon>
        <taxon>Steroidobacterales</taxon>
        <taxon>Steroidobacteraceae</taxon>
        <taxon>Povalibacter</taxon>
    </lineage>
</organism>
<evidence type="ECO:0000313" key="7">
    <source>
        <dbReference type="Proteomes" id="UP000588068"/>
    </source>
</evidence>
<dbReference type="GO" id="GO:0031119">
    <property type="term" value="P:tRNA pseudouridine synthesis"/>
    <property type="evidence" value="ECO:0007669"/>
    <property type="project" value="UniProtKB-UniRule"/>
</dbReference>
<dbReference type="InterPro" id="IPR011760">
    <property type="entry name" value="PsdUridine_synth_TruD_insert"/>
</dbReference>
<comment type="catalytic activity">
    <reaction evidence="4">
        <text>uridine(13) in tRNA = pseudouridine(13) in tRNA</text>
        <dbReference type="Rhea" id="RHEA:42540"/>
        <dbReference type="Rhea" id="RHEA-COMP:10105"/>
        <dbReference type="Rhea" id="RHEA-COMP:10106"/>
        <dbReference type="ChEBI" id="CHEBI:65314"/>
        <dbReference type="ChEBI" id="CHEBI:65315"/>
        <dbReference type="EC" id="5.4.99.27"/>
    </reaction>
</comment>
<dbReference type="RefSeq" id="WP_184329556.1">
    <property type="nucleotide sequence ID" value="NZ_JACHHZ010000001.1"/>
</dbReference>
<evidence type="ECO:0000256" key="1">
    <source>
        <dbReference type="ARBA" id="ARBA00007953"/>
    </source>
</evidence>
<dbReference type="GO" id="GO:0005829">
    <property type="term" value="C:cytosol"/>
    <property type="evidence" value="ECO:0007669"/>
    <property type="project" value="TreeGrafter"/>
</dbReference>
<dbReference type="Proteomes" id="UP000588068">
    <property type="component" value="Unassembled WGS sequence"/>
</dbReference>
<dbReference type="PROSITE" id="PS01268">
    <property type="entry name" value="UPF0024"/>
    <property type="match status" value="1"/>
</dbReference>
<reference evidence="6 7" key="1">
    <citation type="submission" date="2020-08" db="EMBL/GenBank/DDBJ databases">
        <title>Genomic Encyclopedia of Type Strains, Phase IV (KMG-IV): sequencing the most valuable type-strain genomes for metagenomic binning, comparative biology and taxonomic classification.</title>
        <authorList>
            <person name="Goeker M."/>
        </authorList>
    </citation>
    <scope>NUCLEOTIDE SEQUENCE [LARGE SCALE GENOMIC DNA]</scope>
    <source>
        <strain evidence="6 7">DSM 26723</strain>
    </source>
</reference>
<dbReference type="EC" id="5.4.99.27" evidence="4"/>
<dbReference type="GO" id="GO:0160150">
    <property type="term" value="F:tRNA pseudouridine(13) synthase activity"/>
    <property type="evidence" value="ECO:0007669"/>
    <property type="project" value="UniProtKB-EC"/>
</dbReference>
<evidence type="ECO:0000313" key="6">
    <source>
        <dbReference type="EMBL" id="MBB6091777.1"/>
    </source>
</evidence>
<name>A0A841HFW4_9GAMM</name>
<keyword evidence="3 4" id="KW-0413">Isomerase</keyword>
<keyword evidence="7" id="KW-1185">Reference proteome</keyword>
<feature type="domain" description="TRUD" evidence="5">
    <location>
        <begin position="155"/>
        <end position="302"/>
    </location>
</feature>
<comment type="caution">
    <text evidence="6">The sequence shown here is derived from an EMBL/GenBank/DDBJ whole genome shotgun (WGS) entry which is preliminary data.</text>
</comment>
<comment type="function">
    <text evidence="4">Responsible for synthesis of pseudouridine from uracil-13 in transfer RNAs.</text>
</comment>
<evidence type="ECO:0000256" key="4">
    <source>
        <dbReference type="HAMAP-Rule" id="MF_01082"/>
    </source>
</evidence>
<dbReference type="InterPro" id="IPR020103">
    <property type="entry name" value="PsdUridine_synth_cat_dom_sf"/>
</dbReference>
<dbReference type="InterPro" id="IPR042214">
    <property type="entry name" value="TruD_catalytic"/>
</dbReference>
<comment type="similarity">
    <text evidence="1 4">Belongs to the pseudouridine synthase TruD family.</text>
</comment>
<evidence type="ECO:0000256" key="3">
    <source>
        <dbReference type="ARBA" id="ARBA00023235"/>
    </source>
</evidence>
<dbReference type="GO" id="GO:0003723">
    <property type="term" value="F:RNA binding"/>
    <property type="evidence" value="ECO:0007669"/>
    <property type="project" value="InterPro"/>
</dbReference>
<dbReference type="HAMAP" id="MF_01082">
    <property type="entry name" value="TruD"/>
    <property type="match status" value="1"/>
</dbReference>
<accession>A0A841HFW4</accession>
<dbReference type="EMBL" id="JACHHZ010000001">
    <property type="protein sequence ID" value="MBB6091777.1"/>
    <property type="molecule type" value="Genomic_DNA"/>
</dbReference>
<proteinExistence type="inferred from homology"/>
<protein>
    <recommendedName>
        <fullName evidence="4">tRNA pseudouridine synthase D</fullName>
        <ecNumber evidence="4">5.4.99.27</ecNumber>
    </recommendedName>
    <alternativeName>
        <fullName evidence="4">tRNA pseudouridine(13) synthase</fullName>
    </alternativeName>
    <alternativeName>
        <fullName evidence="4">tRNA pseudouridylate synthase D</fullName>
    </alternativeName>
    <alternativeName>
        <fullName evidence="4">tRNA-uridine isomerase D</fullName>
    </alternativeName>
</protein>
<dbReference type="InterPro" id="IPR001656">
    <property type="entry name" value="PsdUridine_synth_TruD"/>
</dbReference>
<dbReference type="InterPro" id="IPR043165">
    <property type="entry name" value="TruD_insert_sf"/>
</dbReference>
<sequence>MNPLDLPCAWGAPPVRGRVRVSPEDFVVREWLGFAADGDGDHWLLTVRKRGANTHWVAKQLGKLAQIHPRDVGFAGLKDRDAVTEQAFTIPVRSAMTGDWAGVSGDGFEVVAAERHRRKLKRGALRGNDFEIVVRDLAGDRAALDGRCKLIAAQGVPNYFGPQRFGNDGANLTRARQWFSGERELHDRFERGFALSAARSAIFNAVAAERVRNGTWNQLQAGDVANLDGSNSVFKVDALDEVLRDRCDRMDIHPTGPLWGRGELVSQGEVASLERRVADAEGSLASGLATTDLDQERRSLRMRLAEFAWALEGPDLRLRFRLSRGVFATAVLHEILEDAFSQVHPESDE</sequence>
<dbReference type="AlphaFoldDB" id="A0A841HFW4"/>